<dbReference type="GO" id="GO:0005524">
    <property type="term" value="F:ATP binding"/>
    <property type="evidence" value="ECO:0007669"/>
    <property type="project" value="InterPro"/>
</dbReference>
<dbReference type="InterPro" id="IPR011009">
    <property type="entry name" value="Kinase-like_dom_sf"/>
</dbReference>
<dbReference type="GO" id="GO:0004672">
    <property type="term" value="F:protein kinase activity"/>
    <property type="evidence" value="ECO:0007669"/>
    <property type="project" value="InterPro"/>
</dbReference>
<dbReference type="PANTHER" id="PTHR23257">
    <property type="entry name" value="SERINE-THREONINE PROTEIN KINASE"/>
    <property type="match status" value="1"/>
</dbReference>
<dbReference type="PANTHER" id="PTHR23257:SF963">
    <property type="entry name" value="AT08303P"/>
    <property type="match status" value="1"/>
</dbReference>
<dbReference type="Pfam" id="PF07714">
    <property type="entry name" value="PK_Tyr_Ser-Thr"/>
    <property type="match status" value="1"/>
</dbReference>
<dbReference type="SUPFAM" id="SSF56112">
    <property type="entry name" value="Protein kinase-like (PK-like)"/>
    <property type="match status" value="1"/>
</dbReference>
<dbReference type="GO" id="GO:0007165">
    <property type="term" value="P:signal transduction"/>
    <property type="evidence" value="ECO:0007669"/>
    <property type="project" value="TreeGrafter"/>
</dbReference>
<dbReference type="PROSITE" id="PS50011">
    <property type="entry name" value="PROTEIN_KINASE_DOM"/>
    <property type="match status" value="1"/>
</dbReference>
<feature type="domain" description="Protein kinase" evidence="1">
    <location>
        <begin position="110"/>
        <end position="352"/>
    </location>
</feature>
<dbReference type="EMBL" id="LN856662">
    <property type="protein sequence ID" value="CRZ22779.1"/>
    <property type="molecule type" value="Genomic_DNA"/>
</dbReference>
<reference evidence="2" key="1">
    <citation type="journal article" date="2007" name="Science">
        <title>Draft genome of the filarial nematode parasite Brugia malayi.</title>
        <authorList>
            <person name="Ghedin E."/>
            <person name="Wang S."/>
            <person name="Spiro D."/>
            <person name="Caler E."/>
            <person name="Zhao Q."/>
            <person name="Crabtree J."/>
            <person name="Allen J.E."/>
            <person name="Delcher A.L."/>
            <person name="Guiliano D.B."/>
            <person name="Miranda-Saavedra D."/>
            <person name="Angiuoli S.V."/>
            <person name="Creasy T."/>
            <person name="Amedeo P."/>
            <person name="Haas B."/>
            <person name="El-Sayed N.M."/>
            <person name="Wortman J.R."/>
            <person name="Feldblyum T."/>
            <person name="Tallon L."/>
            <person name="Schatz M."/>
            <person name="Shumway M."/>
            <person name="Koo H."/>
            <person name="Salzberg S.L."/>
            <person name="Schobel S."/>
            <person name="Pertea M."/>
            <person name="Pop M."/>
            <person name="White O."/>
            <person name="Barton G.J."/>
            <person name="Carlow C.K."/>
            <person name="Crawford M.J."/>
            <person name="Daub J."/>
            <person name="Dimmic M.W."/>
            <person name="Estes C.F."/>
            <person name="Foster J.M."/>
            <person name="Ganatra M."/>
            <person name="Gregory W.F."/>
            <person name="Johnson N.M."/>
            <person name="Jin J."/>
            <person name="Komuniecki R."/>
            <person name="Korf I."/>
            <person name="Kumar S."/>
            <person name="Laney S."/>
            <person name="Li B.W."/>
            <person name="Li W."/>
            <person name="Lindblom T.H."/>
            <person name="Lustigman S."/>
            <person name="Ma D."/>
            <person name="Maina C.V."/>
            <person name="Martin D.M."/>
            <person name="McCarter J.P."/>
            <person name="McReynolds L."/>
            <person name="Mitreva M."/>
            <person name="Nutman T.B."/>
            <person name="Parkinson J."/>
            <person name="Peregrin-Alvarez J.M."/>
            <person name="Poole C."/>
            <person name="Ren Q."/>
            <person name="Saunders L."/>
            <person name="Sluder A.E."/>
            <person name="Smith K."/>
            <person name="Stanke M."/>
            <person name="Unnasch T.R."/>
            <person name="Ware J."/>
            <person name="Wei A.D."/>
            <person name="Weil G."/>
            <person name="Williams D.J."/>
            <person name="Zhang Y."/>
            <person name="Williams S.A."/>
            <person name="Fraser-Liggett C."/>
            <person name="Slatko B."/>
            <person name="Blaxter M.L."/>
            <person name="Scott A.L."/>
        </authorList>
    </citation>
    <scope>NUCLEOTIDE SEQUENCE</scope>
    <source>
        <strain evidence="2">FR3</strain>
    </source>
</reference>
<dbReference type="OMA" id="AYGLCKK"/>
<protein>
    <submittedName>
        <fullName evidence="2">Bm8780</fullName>
    </submittedName>
</protein>
<evidence type="ECO:0000259" key="1">
    <source>
        <dbReference type="PROSITE" id="PS50011"/>
    </source>
</evidence>
<evidence type="ECO:0000313" key="3">
    <source>
        <dbReference type="WormBase" id="Bm8780"/>
    </source>
</evidence>
<proteinExistence type="predicted"/>
<reference evidence="2" key="2">
    <citation type="submission" date="2012-12" db="EMBL/GenBank/DDBJ databases">
        <authorList>
            <person name="Gao Y.W."/>
            <person name="Fan S.T."/>
            <person name="Sun H.T."/>
            <person name="Wang Z."/>
            <person name="Gao X.L."/>
            <person name="Li Y.G."/>
            <person name="Wang T.C."/>
            <person name="Zhang K."/>
            <person name="Xu W.W."/>
            <person name="Yu Z.J."/>
            <person name="Xia X.Z."/>
        </authorList>
    </citation>
    <scope>NUCLEOTIDE SEQUENCE</scope>
    <source>
        <strain evidence="2">FR3</strain>
    </source>
</reference>
<gene>
    <name evidence="2 3" type="ORF">Bm8780</name>
    <name evidence="2" type="ORF">BM_Bm8780</name>
</gene>
<accession>A0A0H5S2T3</accession>
<name>A0A0H5S2T3_BRUMA</name>
<dbReference type="InterPro" id="IPR050167">
    <property type="entry name" value="Ser_Thr_protein_kinase"/>
</dbReference>
<dbReference type="InterPro" id="IPR036860">
    <property type="entry name" value="SH2_dom_sf"/>
</dbReference>
<dbReference type="SUPFAM" id="SSF55550">
    <property type="entry name" value="SH2 domain"/>
    <property type="match status" value="1"/>
</dbReference>
<dbReference type="InterPro" id="IPR001245">
    <property type="entry name" value="Ser-Thr/Tyr_kinase_cat_dom"/>
</dbReference>
<dbReference type="WormBase" id="Bm8780">
    <property type="protein sequence ID" value="BM40321"/>
    <property type="gene ID" value="WBGene00229041"/>
</dbReference>
<sequence length="352" mass="41077">MWPTPVDMALLKGKPRSEWVQPEPMSVQEIDFYLGRVPEWYIELKLLKKPGDYLLARGHDNKLRLSVKSNEPGNPAIHFPIEFRQTKQIRGDRNYYYRIEKTVLQNRSVWRLIHSYQKSNINTKRDVRLIEPILPCQGCRYLTTEYSFLNMQIKNKSEINIGDLICKGERSTELHIVCTIRHQIGPKTAICIEALMVFGRPYYIAYGLCKKGSLVQYLEMNTIDMNNRIKILRHIAQTLDHCQKMPVIHGNLRAKNIFVDINDDKTAEPIYYVGGFHHAVMAKTKEVDPNKLPNKRWLAPEVLTTKLLTLESDVFAFAFLMYEVLTMKIPHETIEDKKILEYIAKNPYVRPS</sequence>
<evidence type="ECO:0000313" key="2">
    <source>
        <dbReference type="EMBL" id="CRZ22779.1"/>
    </source>
</evidence>
<dbReference type="AlphaFoldDB" id="A0A0H5S2T3"/>
<dbReference type="Gene3D" id="1.10.510.10">
    <property type="entry name" value="Transferase(Phosphotransferase) domain 1"/>
    <property type="match status" value="1"/>
</dbReference>
<organism evidence="2">
    <name type="scientific">Brugia malayi</name>
    <name type="common">Filarial nematode worm</name>
    <dbReference type="NCBI Taxonomy" id="6279"/>
    <lineage>
        <taxon>Eukaryota</taxon>
        <taxon>Metazoa</taxon>
        <taxon>Ecdysozoa</taxon>
        <taxon>Nematoda</taxon>
        <taxon>Chromadorea</taxon>
        <taxon>Rhabditida</taxon>
        <taxon>Spirurina</taxon>
        <taxon>Spiruromorpha</taxon>
        <taxon>Filarioidea</taxon>
        <taxon>Onchocercidae</taxon>
        <taxon>Brugia</taxon>
    </lineage>
</organism>
<dbReference type="GO" id="GO:0005737">
    <property type="term" value="C:cytoplasm"/>
    <property type="evidence" value="ECO:0007669"/>
    <property type="project" value="TreeGrafter"/>
</dbReference>
<dbReference type="Gene3D" id="3.30.505.10">
    <property type="entry name" value="SH2 domain"/>
    <property type="match status" value="1"/>
</dbReference>
<dbReference type="InterPro" id="IPR000719">
    <property type="entry name" value="Prot_kinase_dom"/>
</dbReference>